<evidence type="ECO:0000256" key="3">
    <source>
        <dbReference type="ARBA" id="ARBA00022454"/>
    </source>
</evidence>
<evidence type="ECO:0000256" key="5">
    <source>
        <dbReference type="ARBA" id="ARBA00022776"/>
    </source>
</evidence>
<dbReference type="PANTHER" id="PTHR48441">
    <property type="match status" value="1"/>
</dbReference>
<feature type="coiled-coil region" evidence="9">
    <location>
        <begin position="289"/>
        <end position="422"/>
    </location>
</feature>
<sequence>MSKFEYPILSRTDMISILAESQLAVIIESDLKNPTPDFVADIYTRLLVYLDLLHEEEQLENPHYHVGSARIMNLYIKVKEVIQLLQCPADITLRDLLKPQGDRTQFFLSAILNFCLYKDSKMNELRPIMEEFTLLTEQRRGLEDKISQLNAEIAEYNDARESELPLVQELDGKVKELRQKIAGLNNHQMSLRASYRKLKERSSEMDGEISRAEFDLVQSVQENANLRSKIVQSPDKLQRALEEKRPVREEARNAERLAMQSFEAKTAVLEVHTKALKKMSKHFDQMQAIHEQVNSAKSIEQDYKALKAKLSDDGLMDKSLDAKLVELQMKAQQLNELKKLQEKERDMKGEEATKEYNTIKSEVESRRHDLEARRRKVESVLKEVDAITLKTNMVIESCAAEVQKLVSKREEIAEQFQKYKNSIEPLLQLPNSWS</sequence>
<dbReference type="Gene3D" id="1.10.418.60">
    <property type="entry name" value="Ncd80 complex, Nuf2 subunit"/>
    <property type="match status" value="1"/>
</dbReference>
<keyword evidence="7" id="KW-0131">Cell cycle</keyword>
<name>A0ABQ8ZSJ3_9ROSI</name>
<proteinExistence type="inferred from homology"/>
<dbReference type="Proteomes" id="UP001141253">
    <property type="component" value="Unassembled WGS sequence"/>
</dbReference>
<keyword evidence="5" id="KW-0498">Mitosis</keyword>
<keyword evidence="8" id="KW-0137">Centromere</keyword>
<evidence type="ECO:0000313" key="11">
    <source>
        <dbReference type="EMBL" id="KAJ6309504.1"/>
    </source>
</evidence>
<keyword evidence="12" id="KW-1185">Reference proteome</keyword>
<evidence type="ECO:0000256" key="4">
    <source>
        <dbReference type="ARBA" id="ARBA00022618"/>
    </source>
</evidence>
<evidence type="ECO:0000259" key="10">
    <source>
        <dbReference type="Pfam" id="PF03800"/>
    </source>
</evidence>
<comment type="subcellular location">
    <subcellularLocation>
        <location evidence="1">Chromosome</location>
        <location evidence="1">Centromere</location>
    </subcellularLocation>
</comment>
<feature type="domain" description="Kinetochore protein Nuf2 N-terminal" evidence="10">
    <location>
        <begin position="4"/>
        <end position="132"/>
    </location>
</feature>
<dbReference type="Pfam" id="PF03800">
    <property type="entry name" value="Nuf2"/>
    <property type="match status" value="1"/>
</dbReference>
<evidence type="ECO:0000256" key="6">
    <source>
        <dbReference type="ARBA" id="ARBA00023054"/>
    </source>
</evidence>
<feature type="coiled-coil region" evidence="9">
    <location>
        <begin position="132"/>
        <end position="187"/>
    </location>
</feature>
<protein>
    <recommendedName>
        <fullName evidence="10">Kinetochore protein Nuf2 N-terminal domain-containing protein</fullName>
    </recommendedName>
</protein>
<gene>
    <name evidence="11" type="ORF">OIU77_015295</name>
</gene>
<evidence type="ECO:0000256" key="9">
    <source>
        <dbReference type="SAM" id="Coils"/>
    </source>
</evidence>
<comment type="similarity">
    <text evidence="2">Belongs to the NUF2 family.</text>
</comment>
<evidence type="ECO:0000256" key="7">
    <source>
        <dbReference type="ARBA" id="ARBA00023306"/>
    </source>
</evidence>
<keyword evidence="6 9" id="KW-0175">Coiled coil</keyword>
<dbReference type="PANTHER" id="PTHR48441:SF1">
    <property type="entry name" value="NT-3"/>
    <property type="match status" value="1"/>
</dbReference>
<keyword evidence="4" id="KW-0132">Cell division</keyword>
<evidence type="ECO:0000256" key="1">
    <source>
        <dbReference type="ARBA" id="ARBA00004584"/>
    </source>
</evidence>
<reference evidence="11" key="2">
    <citation type="journal article" date="2023" name="Int. J. Mol. Sci.">
        <title>De Novo Assembly and Annotation of 11 Diverse Shrub Willow (Salix) Genomes Reveals Novel Gene Organization in Sex-Linked Regions.</title>
        <authorList>
            <person name="Hyden B."/>
            <person name="Feng K."/>
            <person name="Yates T.B."/>
            <person name="Jawdy S."/>
            <person name="Cereghino C."/>
            <person name="Smart L.B."/>
            <person name="Muchero W."/>
        </authorList>
    </citation>
    <scope>NUCLEOTIDE SEQUENCE</scope>
    <source>
        <tissue evidence="11">Shoot tip</tissue>
    </source>
</reference>
<reference evidence="11" key="1">
    <citation type="submission" date="2022-10" db="EMBL/GenBank/DDBJ databases">
        <authorList>
            <person name="Hyden B.L."/>
            <person name="Feng K."/>
            <person name="Yates T."/>
            <person name="Jawdy S."/>
            <person name="Smart L.B."/>
            <person name="Muchero W."/>
        </authorList>
    </citation>
    <scope>NUCLEOTIDE SEQUENCE</scope>
    <source>
        <tissue evidence="11">Shoot tip</tissue>
    </source>
</reference>
<dbReference type="EMBL" id="JAPFFI010000026">
    <property type="protein sequence ID" value="KAJ6309504.1"/>
    <property type="molecule type" value="Genomic_DNA"/>
</dbReference>
<evidence type="ECO:0000313" key="12">
    <source>
        <dbReference type="Proteomes" id="UP001141253"/>
    </source>
</evidence>
<dbReference type="InterPro" id="IPR005549">
    <property type="entry name" value="Kinetochore_Nuf2_N"/>
</dbReference>
<accession>A0ABQ8ZSJ3</accession>
<evidence type="ECO:0000256" key="8">
    <source>
        <dbReference type="ARBA" id="ARBA00023328"/>
    </source>
</evidence>
<organism evidence="11 12">
    <name type="scientific">Salix suchowensis</name>
    <dbReference type="NCBI Taxonomy" id="1278906"/>
    <lineage>
        <taxon>Eukaryota</taxon>
        <taxon>Viridiplantae</taxon>
        <taxon>Streptophyta</taxon>
        <taxon>Embryophyta</taxon>
        <taxon>Tracheophyta</taxon>
        <taxon>Spermatophyta</taxon>
        <taxon>Magnoliopsida</taxon>
        <taxon>eudicotyledons</taxon>
        <taxon>Gunneridae</taxon>
        <taxon>Pentapetalae</taxon>
        <taxon>rosids</taxon>
        <taxon>fabids</taxon>
        <taxon>Malpighiales</taxon>
        <taxon>Salicaceae</taxon>
        <taxon>Saliceae</taxon>
        <taxon>Salix</taxon>
    </lineage>
</organism>
<comment type="caution">
    <text evidence="11">The sequence shown here is derived from an EMBL/GenBank/DDBJ whole genome shotgun (WGS) entry which is preliminary data.</text>
</comment>
<keyword evidence="3" id="KW-0158">Chromosome</keyword>
<dbReference type="InterPro" id="IPR038275">
    <property type="entry name" value="Nuf2_N_sf"/>
</dbReference>
<evidence type="ECO:0000256" key="2">
    <source>
        <dbReference type="ARBA" id="ARBA00005498"/>
    </source>
</evidence>